<keyword evidence="4 9" id="KW-0324">Glycolysis</keyword>
<feature type="binding site" evidence="7">
    <location>
        <position position="99"/>
    </location>
    <ligand>
        <name>substrate</name>
    </ligand>
</feature>
<dbReference type="Gene3D" id="3.40.50.1240">
    <property type="entry name" value="Phosphoglycerate mutase-like"/>
    <property type="match status" value="1"/>
</dbReference>
<dbReference type="GO" id="GO:0004082">
    <property type="term" value="F:bisphosphoglycerate mutase activity"/>
    <property type="evidence" value="ECO:0007669"/>
    <property type="project" value="UniProtKB-EC"/>
</dbReference>
<comment type="catalytic activity">
    <reaction evidence="2 9">
        <text>(2R)-3-phospho-glyceroyl phosphate = (2R)-2,3-bisphosphoglycerate + H(+)</text>
        <dbReference type="Rhea" id="RHEA:17765"/>
        <dbReference type="ChEBI" id="CHEBI:15378"/>
        <dbReference type="ChEBI" id="CHEBI:57604"/>
        <dbReference type="ChEBI" id="CHEBI:58248"/>
        <dbReference type="EC" id="5.4.2.4"/>
    </reaction>
</comment>
<comment type="similarity">
    <text evidence="3 9">Belongs to the phosphoglycerate mutase family. BPG-dependent PGAM subfamily.</text>
</comment>
<dbReference type="NCBIfam" id="TIGR01258">
    <property type="entry name" value="pgm_1"/>
    <property type="match status" value="1"/>
</dbReference>
<evidence type="ECO:0000256" key="4">
    <source>
        <dbReference type="ARBA" id="ARBA00023152"/>
    </source>
</evidence>
<dbReference type="InterPro" id="IPR005952">
    <property type="entry name" value="Phosphogly_mut1"/>
</dbReference>
<dbReference type="PIRSF" id="PIRSF000709">
    <property type="entry name" value="6PFK_2-Ptase"/>
    <property type="match status" value="1"/>
</dbReference>
<dbReference type="HAMAP" id="MF_01039">
    <property type="entry name" value="PGAM_GpmA"/>
    <property type="match status" value="1"/>
</dbReference>
<evidence type="ECO:0000256" key="1">
    <source>
        <dbReference type="ARBA" id="ARBA00000380"/>
    </source>
</evidence>
<accession>A0AAW2H6U8</accession>
<dbReference type="InterPro" id="IPR029033">
    <property type="entry name" value="His_PPase_superfam"/>
</dbReference>
<dbReference type="NCBIfam" id="NF010713">
    <property type="entry name" value="PRK14115.1"/>
    <property type="match status" value="1"/>
</dbReference>
<dbReference type="FunFam" id="3.40.50.1240:FF:000003">
    <property type="entry name" value="2,3-bisphosphoglycerate-dependent phosphoglycerate mutase"/>
    <property type="match status" value="1"/>
</dbReference>
<evidence type="ECO:0000256" key="6">
    <source>
        <dbReference type="PIRSR" id="PIRSR613078-1"/>
    </source>
</evidence>
<dbReference type="Pfam" id="PF00300">
    <property type="entry name" value="His_Phos_1"/>
    <property type="match status" value="2"/>
</dbReference>
<feature type="binding site" evidence="7">
    <location>
        <begin position="188"/>
        <end position="189"/>
    </location>
    <ligand>
        <name>substrate</name>
    </ligand>
</feature>
<dbReference type="GO" id="GO:0004619">
    <property type="term" value="F:phosphoglycerate mutase activity"/>
    <property type="evidence" value="ECO:0007669"/>
    <property type="project" value="UniProtKB-EC"/>
</dbReference>
<dbReference type="PROSITE" id="PS00175">
    <property type="entry name" value="PG_MUTASE"/>
    <property type="match status" value="1"/>
</dbReference>
<dbReference type="EC" id="5.4.2.11" evidence="9"/>
<evidence type="ECO:0000256" key="2">
    <source>
        <dbReference type="ARBA" id="ARBA00000505"/>
    </source>
</evidence>
<dbReference type="InterPro" id="IPR013078">
    <property type="entry name" value="His_Pase_superF_clade-1"/>
</dbReference>
<dbReference type="CDD" id="cd07067">
    <property type="entry name" value="HP_PGM_like"/>
    <property type="match status" value="1"/>
</dbReference>
<keyword evidence="5 9" id="KW-0413">Isomerase</keyword>
<dbReference type="AlphaFoldDB" id="A0AAW2H6U8"/>
<evidence type="ECO:0000256" key="5">
    <source>
        <dbReference type="ARBA" id="ARBA00023235"/>
    </source>
</evidence>
<feature type="active site" description="Proton donor/acceptor" evidence="6">
    <location>
        <position position="88"/>
    </location>
</feature>
<feature type="binding site" evidence="7">
    <location>
        <begin position="88"/>
        <end position="91"/>
    </location>
    <ligand>
        <name>substrate</name>
    </ligand>
</feature>
<name>A0AAW2H6U8_9NEOP</name>
<evidence type="ECO:0000256" key="9">
    <source>
        <dbReference type="RuleBase" id="RU004511"/>
    </source>
</evidence>
<reference evidence="10" key="1">
    <citation type="journal article" date="2024" name="Gigascience">
        <title>Chromosome-level genome of the poultry shaft louse Menopon gallinae provides insight into the host-switching and adaptive evolution of parasitic lice.</title>
        <authorList>
            <person name="Xu Y."/>
            <person name="Ma L."/>
            <person name="Liu S."/>
            <person name="Liang Y."/>
            <person name="Liu Q."/>
            <person name="He Z."/>
            <person name="Tian L."/>
            <person name="Duan Y."/>
            <person name="Cai W."/>
            <person name="Li H."/>
            <person name="Song F."/>
        </authorList>
    </citation>
    <scope>NUCLEOTIDE SEQUENCE</scope>
    <source>
        <strain evidence="10">Cailab_2023a</strain>
    </source>
</reference>
<feature type="binding site" evidence="7">
    <location>
        <begin position="115"/>
        <end position="116"/>
    </location>
    <ligand>
        <name>substrate</name>
    </ligand>
</feature>
<proteinExistence type="inferred from homology"/>
<dbReference type="InterPro" id="IPR001345">
    <property type="entry name" value="PG/BPGM_mutase_AS"/>
</dbReference>
<dbReference type="GO" id="GO:0016791">
    <property type="term" value="F:phosphatase activity"/>
    <property type="evidence" value="ECO:0007669"/>
    <property type="project" value="UniProtKB-ARBA"/>
</dbReference>
<evidence type="ECO:0000256" key="7">
    <source>
        <dbReference type="PIRSR" id="PIRSR613078-2"/>
    </source>
</evidence>
<feature type="binding site" evidence="7">
    <location>
        <begin position="9"/>
        <end position="16"/>
    </location>
    <ligand>
        <name>substrate</name>
    </ligand>
</feature>
<feature type="binding site" evidence="7">
    <location>
        <begin position="22"/>
        <end position="23"/>
    </location>
    <ligand>
        <name>substrate</name>
    </ligand>
</feature>
<organism evidence="10">
    <name type="scientific">Menopon gallinae</name>
    <name type="common">poultry shaft louse</name>
    <dbReference type="NCBI Taxonomy" id="328185"/>
    <lineage>
        <taxon>Eukaryota</taxon>
        <taxon>Metazoa</taxon>
        <taxon>Ecdysozoa</taxon>
        <taxon>Arthropoda</taxon>
        <taxon>Hexapoda</taxon>
        <taxon>Insecta</taxon>
        <taxon>Pterygota</taxon>
        <taxon>Neoptera</taxon>
        <taxon>Paraneoptera</taxon>
        <taxon>Psocodea</taxon>
        <taxon>Troctomorpha</taxon>
        <taxon>Phthiraptera</taxon>
        <taxon>Amblycera</taxon>
        <taxon>Menoponidae</taxon>
        <taxon>Menopon</taxon>
    </lineage>
</organism>
<dbReference type="PANTHER" id="PTHR11931">
    <property type="entry name" value="PHOSPHOGLYCERATE MUTASE"/>
    <property type="match status" value="1"/>
</dbReference>
<feature type="active site" description="Tele-phosphohistidine intermediate" evidence="6">
    <location>
        <position position="10"/>
    </location>
</feature>
<dbReference type="GO" id="GO:0006096">
    <property type="term" value="P:glycolytic process"/>
    <property type="evidence" value="ECO:0007669"/>
    <property type="project" value="UniProtKB-KW"/>
</dbReference>
<sequence length="253" mass="29060">MKYKLVLVRHGESEWNKTNQFTGWRNVDLSAKGVEEAHEAGKILKKEGYSFDVAFSSVLKRANRTLEIILKELNEEDLLTYKSWHLNERHYGALQGLDKAETAKKYGDEQVKIWRRSYNIMPPKAEEQDSLNNPALDPLYANLSQEEKKQLPLQESLKETVERVLPFWKDNIAPIIREGKRVIIVAHGNSLRALIMYLDNMSQEAIMELNLPTGTPWVYELDENLKPIRHYYLGDPQAIAAKEAAVANQGKAK</sequence>
<evidence type="ECO:0000256" key="3">
    <source>
        <dbReference type="ARBA" id="ARBA00006717"/>
    </source>
</evidence>
<evidence type="ECO:0000256" key="8">
    <source>
        <dbReference type="PIRSR" id="PIRSR613078-3"/>
    </source>
</evidence>
<evidence type="ECO:0000313" key="10">
    <source>
        <dbReference type="EMBL" id="KAL0265456.1"/>
    </source>
</evidence>
<protein>
    <recommendedName>
        <fullName evidence="9">Phosphoglycerate mutase</fullName>
        <ecNumber evidence="9">5.4.2.11</ecNumber>
        <ecNumber evidence="9">5.4.2.4</ecNumber>
    </recommendedName>
</protein>
<dbReference type="EMBL" id="JARGDH010000025">
    <property type="protein sequence ID" value="KAL0265456.1"/>
    <property type="molecule type" value="Genomic_DNA"/>
</dbReference>
<feature type="binding site" evidence="7">
    <location>
        <position position="61"/>
    </location>
    <ligand>
        <name>substrate</name>
    </ligand>
</feature>
<dbReference type="EC" id="5.4.2.4" evidence="9"/>
<dbReference type="SUPFAM" id="SSF53254">
    <property type="entry name" value="Phosphoglycerate mutase-like"/>
    <property type="match status" value="1"/>
</dbReference>
<comment type="catalytic activity">
    <reaction evidence="1 9">
        <text>(2R)-2-phosphoglycerate = (2R)-3-phosphoglycerate</text>
        <dbReference type="Rhea" id="RHEA:15901"/>
        <dbReference type="ChEBI" id="CHEBI:58272"/>
        <dbReference type="ChEBI" id="CHEBI:58289"/>
        <dbReference type="EC" id="5.4.2.11"/>
    </reaction>
</comment>
<gene>
    <name evidence="10" type="ORF">PYX00_010815</name>
</gene>
<comment type="caution">
    <text evidence="10">The sequence shown here is derived from an EMBL/GenBank/DDBJ whole genome shotgun (WGS) entry which is preliminary data.</text>
</comment>
<feature type="site" description="Transition state stabilizer" evidence="8">
    <location>
        <position position="187"/>
    </location>
</feature>
<dbReference type="SMART" id="SM00855">
    <property type="entry name" value="PGAM"/>
    <property type="match status" value="1"/>
</dbReference>